<proteinExistence type="predicted"/>
<dbReference type="PANTHER" id="PTHR35908:SF1">
    <property type="entry name" value="CONSERVED PROTEIN"/>
    <property type="match status" value="1"/>
</dbReference>
<dbReference type="SUPFAM" id="SSF54593">
    <property type="entry name" value="Glyoxalase/Bleomycin resistance protein/Dihydroxybiphenyl dioxygenase"/>
    <property type="match status" value="1"/>
</dbReference>
<protein>
    <recommendedName>
        <fullName evidence="1">Glyoxalase-like domain-containing protein</fullName>
    </recommendedName>
</protein>
<dbReference type="PANTHER" id="PTHR35908">
    <property type="entry name" value="HYPOTHETICAL FUSION PROTEIN"/>
    <property type="match status" value="1"/>
</dbReference>
<sequence>MPIASEIFNLTFDAAYPRRLAEFWALALGYRLEPPPDGFATWEEALAAWNVPPDEWDSASAIIDPNGVLPRIFFQRVPESKSAKNRVHLDVRAWRYTAPDGGRPPEADVQAAIYAKVAELVAAGATTVGTVEQYGNAWTVLQDPEGNEFCVV</sequence>
<keyword evidence="3" id="KW-1185">Reference proteome</keyword>
<feature type="domain" description="Glyoxalase-like" evidence="1">
    <location>
        <begin position="10"/>
        <end position="152"/>
    </location>
</feature>
<accession>A0A1H2JVS0</accession>
<dbReference type="AlphaFoldDB" id="A0A1H2JVS0"/>
<dbReference type="Proteomes" id="UP000182977">
    <property type="component" value="Chromosome I"/>
</dbReference>
<evidence type="ECO:0000259" key="1">
    <source>
        <dbReference type="Pfam" id="PF18029"/>
    </source>
</evidence>
<dbReference type="InterPro" id="IPR029068">
    <property type="entry name" value="Glyas_Bleomycin-R_OHBP_Dase"/>
</dbReference>
<evidence type="ECO:0000313" key="2">
    <source>
        <dbReference type="EMBL" id="SDU60236.1"/>
    </source>
</evidence>
<dbReference type="InterPro" id="IPR041581">
    <property type="entry name" value="Glyoxalase_6"/>
</dbReference>
<dbReference type="RefSeq" id="WP_172860653.1">
    <property type="nucleotide sequence ID" value="NZ_LBMC01000013.1"/>
</dbReference>
<dbReference type="EMBL" id="LT629791">
    <property type="protein sequence ID" value="SDU60236.1"/>
    <property type="molecule type" value="Genomic_DNA"/>
</dbReference>
<evidence type="ECO:0000313" key="3">
    <source>
        <dbReference type="Proteomes" id="UP000182977"/>
    </source>
</evidence>
<dbReference type="Gene3D" id="3.10.180.10">
    <property type="entry name" value="2,3-Dihydroxybiphenyl 1,2-Dioxygenase, domain 1"/>
    <property type="match status" value="1"/>
</dbReference>
<organism evidence="2 3">
    <name type="scientific">Jiangella alkaliphila</name>
    <dbReference type="NCBI Taxonomy" id="419479"/>
    <lineage>
        <taxon>Bacteria</taxon>
        <taxon>Bacillati</taxon>
        <taxon>Actinomycetota</taxon>
        <taxon>Actinomycetes</taxon>
        <taxon>Jiangellales</taxon>
        <taxon>Jiangellaceae</taxon>
        <taxon>Jiangella</taxon>
    </lineage>
</organism>
<name>A0A1H2JVS0_9ACTN</name>
<gene>
    <name evidence="2" type="ORF">SAMN04488563_3109</name>
</gene>
<reference evidence="3" key="1">
    <citation type="submission" date="2016-10" db="EMBL/GenBank/DDBJ databases">
        <authorList>
            <person name="Varghese N."/>
            <person name="Submissions S."/>
        </authorList>
    </citation>
    <scope>NUCLEOTIDE SEQUENCE [LARGE SCALE GENOMIC DNA]</scope>
    <source>
        <strain evidence="3">DSM 45079</strain>
    </source>
</reference>
<dbReference type="STRING" id="419479.SAMN04488563_3109"/>
<dbReference type="Pfam" id="PF18029">
    <property type="entry name" value="Glyoxalase_6"/>
    <property type="match status" value="1"/>
</dbReference>